<dbReference type="Gene3D" id="2.60.120.330">
    <property type="entry name" value="B-lactam Antibiotic, Isopenicillin N Synthase, Chain"/>
    <property type="match status" value="1"/>
</dbReference>
<organism evidence="5 6">
    <name type="scientific">Quercus suber</name>
    <name type="common">Cork oak</name>
    <dbReference type="NCBI Taxonomy" id="58331"/>
    <lineage>
        <taxon>Eukaryota</taxon>
        <taxon>Viridiplantae</taxon>
        <taxon>Streptophyta</taxon>
        <taxon>Embryophyta</taxon>
        <taxon>Tracheophyta</taxon>
        <taxon>Spermatophyta</taxon>
        <taxon>Magnoliopsida</taxon>
        <taxon>eudicotyledons</taxon>
        <taxon>Gunneridae</taxon>
        <taxon>Pentapetalae</taxon>
        <taxon>rosids</taxon>
        <taxon>fabids</taxon>
        <taxon>Fagales</taxon>
        <taxon>Fagaceae</taxon>
        <taxon>Quercus</taxon>
    </lineage>
</organism>
<gene>
    <name evidence="5" type="primary">SRG1_14</name>
    <name evidence="5" type="ORF">CFP56_010055</name>
</gene>
<evidence type="ECO:0000256" key="1">
    <source>
        <dbReference type="ARBA" id="ARBA00022723"/>
    </source>
</evidence>
<evidence type="ECO:0000256" key="2">
    <source>
        <dbReference type="ARBA" id="ARBA00022896"/>
    </source>
</evidence>
<dbReference type="InterPro" id="IPR050295">
    <property type="entry name" value="Plant_2OG-oxidoreductases"/>
</dbReference>
<dbReference type="InterPro" id="IPR027443">
    <property type="entry name" value="IPNS-like_sf"/>
</dbReference>
<reference evidence="5 6" key="1">
    <citation type="journal article" date="2018" name="Sci. Data">
        <title>The draft genome sequence of cork oak.</title>
        <authorList>
            <person name="Ramos A.M."/>
            <person name="Usie A."/>
            <person name="Barbosa P."/>
            <person name="Barros P.M."/>
            <person name="Capote T."/>
            <person name="Chaves I."/>
            <person name="Simoes F."/>
            <person name="Abreu I."/>
            <person name="Carrasquinho I."/>
            <person name="Faro C."/>
            <person name="Guimaraes J.B."/>
            <person name="Mendonca D."/>
            <person name="Nobrega F."/>
            <person name="Rodrigues L."/>
            <person name="Saibo N.J.M."/>
            <person name="Varela M.C."/>
            <person name="Egas C."/>
            <person name="Matos J."/>
            <person name="Miguel C.M."/>
            <person name="Oliveira M.M."/>
            <person name="Ricardo C.P."/>
            <person name="Goncalves S."/>
        </authorList>
    </citation>
    <scope>NUCLEOTIDE SEQUENCE [LARGE SCALE GENOMIC DNA]</scope>
    <source>
        <strain evidence="6">cv. HL8</strain>
    </source>
</reference>
<protein>
    <submittedName>
        <fullName evidence="5">Protein srg1</fullName>
    </submittedName>
</protein>
<keyword evidence="2" id="KW-0847">Vitamin C</keyword>
<dbReference type="GO" id="GO:0046872">
    <property type="term" value="F:metal ion binding"/>
    <property type="evidence" value="ECO:0007669"/>
    <property type="project" value="UniProtKB-KW"/>
</dbReference>
<dbReference type="AlphaFoldDB" id="A0AAW0L2Q3"/>
<evidence type="ECO:0000313" key="6">
    <source>
        <dbReference type="Proteomes" id="UP000237347"/>
    </source>
</evidence>
<dbReference type="Proteomes" id="UP000237347">
    <property type="component" value="Unassembled WGS sequence"/>
</dbReference>
<evidence type="ECO:0000256" key="3">
    <source>
        <dbReference type="ARBA" id="ARBA00023004"/>
    </source>
</evidence>
<accession>A0AAW0L2Q3</accession>
<proteinExistence type="predicted"/>
<keyword evidence="1" id="KW-0479">Metal-binding</keyword>
<dbReference type="EMBL" id="PKMF04000175">
    <property type="protein sequence ID" value="KAK7845086.1"/>
    <property type="molecule type" value="Genomic_DNA"/>
</dbReference>
<keyword evidence="6" id="KW-1185">Reference proteome</keyword>
<sequence length="176" mass="20388">MSMESKTEVIPGKSIIVPSVQELCKEPIINIPAKCVRDDQEDPLIGSYDPSLPSVPVIDVERLDVDDYMNSELDRLHSACKDWGFFQVVNHGVSTSLLEEIRTQNESFFKLPYEEKKLWQQPNHQEGFGQLFVVSDEQKLDWSDMFFITTRPHNIRRVDLFDKLPPKFRSLSTFLV</sequence>
<dbReference type="Pfam" id="PF14226">
    <property type="entry name" value="DIOX_N"/>
    <property type="match status" value="1"/>
</dbReference>
<feature type="domain" description="Non-haem dioxygenase N-terminal" evidence="4">
    <location>
        <begin position="55"/>
        <end position="152"/>
    </location>
</feature>
<comment type="caution">
    <text evidence="5">The sequence shown here is derived from an EMBL/GenBank/DDBJ whole genome shotgun (WGS) entry which is preliminary data.</text>
</comment>
<dbReference type="GO" id="GO:0031418">
    <property type="term" value="F:L-ascorbic acid binding"/>
    <property type="evidence" value="ECO:0007669"/>
    <property type="project" value="UniProtKB-KW"/>
</dbReference>
<name>A0AAW0L2Q3_QUESU</name>
<evidence type="ECO:0000313" key="5">
    <source>
        <dbReference type="EMBL" id="KAK7845086.1"/>
    </source>
</evidence>
<dbReference type="SUPFAM" id="SSF51197">
    <property type="entry name" value="Clavaminate synthase-like"/>
    <property type="match status" value="1"/>
</dbReference>
<evidence type="ECO:0000259" key="4">
    <source>
        <dbReference type="Pfam" id="PF14226"/>
    </source>
</evidence>
<dbReference type="InterPro" id="IPR026992">
    <property type="entry name" value="DIOX_N"/>
</dbReference>
<dbReference type="PANTHER" id="PTHR47991">
    <property type="entry name" value="OXOGLUTARATE/IRON-DEPENDENT DIOXYGENASE"/>
    <property type="match status" value="1"/>
</dbReference>
<keyword evidence="3" id="KW-0408">Iron</keyword>